<dbReference type="InterPro" id="IPR010105">
    <property type="entry name" value="TonB_sidphr_rcpt"/>
</dbReference>
<dbReference type="PANTHER" id="PTHR32552:SF68">
    <property type="entry name" value="FERRICHROME OUTER MEMBRANE TRANSPORTER_PHAGE RECEPTOR"/>
    <property type="match status" value="1"/>
</dbReference>
<keyword evidence="10 15" id="KW-0798">TonB box</keyword>
<keyword evidence="13 14" id="KW-0998">Cell outer membrane</keyword>
<dbReference type="FunFam" id="2.170.130.10:FF:000001">
    <property type="entry name" value="Catecholate siderophore TonB-dependent receptor"/>
    <property type="match status" value="1"/>
</dbReference>
<dbReference type="NCBIfam" id="TIGR01783">
    <property type="entry name" value="TonB-siderophor"/>
    <property type="match status" value="1"/>
</dbReference>
<keyword evidence="7" id="KW-0732">Signal</keyword>
<evidence type="ECO:0000256" key="6">
    <source>
        <dbReference type="ARBA" id="ARBA00022692"/>
    </source>
</evidence>
<dbReference type="InterPro" id="IPR000531">
    <property type="entry name" value="Beta-barrel_TonB"/>
</dbReference>
<organism evidence="17 18">
    <name type="scientific">Rhodovibrio salinarum</name>
    <dbReference type="NCBI Taxonomy" id="1087"/>
    <lineage>
        <taxon>Bacteria</taxon>
        <taxon>Pseudomonadati</taxon>
        <taxon>Pseudomonadota</taxon>
        <taxon>Alphaproteobacteria</taxon>
        <taxon>Rhodospirillales</taxon>
        <taxon>Rhodovibrionaceae</taxon>
        <taxon>Rhodovibrio</taxon>
    </lineage>
</organism>
<keyword evidence="18" id="KW-1185">Reference proteome</keyword>
<dbReference type="GO" id="GO:0009279">
    <property type="term" value="C:cell outer membrane"/>
    <property type="evidence" value="ECO:0007669"/>
    <property type="project" value="UniProtKB-SubCell"/>
</dbReference>
<keyword evidence="9" id="KW-0406">Ion transport</keyword>
<dbReference type="EMBL" id="NRRE01000034">
    <property type="protein sequence ID" value="MBK1699143.1"/>
    <property type="molecule type" value="Genomic_DNA"/>
</dbReference>
<reference evidence="17" key="1">
    <citation type="submission" date="2017-08" db="EMBL/GenBank/DDBJ databases">
        <authorList>
            <person name="Imhoff J.F."/>
            <person name="Rahn T."/>
            <person name="Kuenzel S."/>
            <person name="Neulinger S.C."/>
        </authorList>
    </citation>
    <scope>NUCLEOTIDE SEQUENCE</scope>
    <source>
        <strain evidence="17">DSM 9154</strain>
    </source>
</reference>
<dbReference type="Gene3D" id="2.170.130.10">
    <property type="entry name" value="TonB-dependent receptor, plug domain"/>
    <property type="match status" value="1"/>
</dbReference>
<dbReference type="CDD" id="cd01347">
    <property type="entry name" value="ligand_gated_channel"/>
    <property type="match status" value="1"/>
</dbReference>
<dbReference type="InterPro" id="IPR037066">
    <property type="entry name" value="Plug_dom_sf"/>
</dbReference>
<sequence>MNTWGNTGSSRPATRDRALWYRMGALLTGGSLLALAAIPASADEGAQPVRETAQGSAQLAQAAEAQRFDIPAGDLQTALLAFSQAVDLQLLYPAEMTAERQTQGVQGSYTPEEALSRLLAGTGLQYRFSDANTVTLTKPGTQDGAGPLQLGPITVEGATESAYGPVDGYKASRSATATRTDTPLIDVPQAIQVVPREVIEDQKANSLADVAKNVSNVQAGGTFGNRAEVLRIRGFEQFAFTSDGMTSNPFFGDEIFLDLANVERVEVLKGPASVLYGQGGPGGLVNLVTKKPLDEPRYAADVTVGSYEFVRPTVDVSTPLNASKSLKFRVNGAYQRSDSFRDYFIDSERVFVAPIGTWDISPDTRLTLSAQYAEQENQFDRGLTAVGDRVADVPHSRYFGERFSKYEADQTRLRYLLEHEFNDSWKVRNSARFVTGNASRFSADNRGLQADNRTLDRRTFRQHDDIRELRLQNDVIGAFETGLLEHEVLIGVEAARAEREVEYAIASLAPIDIFDPVYGAQPGTFGSSTTTDNRINNVGLYLQDQVSIGDHWQVLAGGRFDYADIRSKRNGAVTSDQTEREFSPRLGLVYKPVDRVSLYASYSQSFQPEIGSTYAGSPFEPETGEQYEVGVKTEFFDRRVSTTLAAFQLTRENVLTADPDNPGFSVQTGEQRSRGVELDITGEILPGWKVIASGAYIDAEVTEDNTIEVGNRLANVPEISGSLWSTYEFQRGSLKGFGFGGGLFAVGARKGDLENTFDVDGYVRTDATVFYNYSENIQTSLNIQNLFDVEYIEASRGRREIHPGAPLTVMGTLSLTF</sequence>
<gene>
    <name evidence="17" type="ORF">CKO21_18010</name>
</gene>
<name>A0A934QL13_9PROT</name>
<dbReference type="Pfam" id="PF07715">
    <property type="entry name" value="Plug"/>
    <property type="match status" value="1"/>
</dbReference>
<evidence type="ECO:0000313" key="17">
    <source>
        <dbReference type="EMBL" id="MBK1699143.1"/>
    </source>
</evidence>
<dbReference type="PROSITE" id="PS52016">
    <property type="entry name" value="TONB_DEPENDENT_REC_3"/>
    <property type="match status" value="1"/>
</dbReference>
<accession>A0A934QL13</accession>
<evidence type="ECO:0000256" key="15">
    <source>
        <dbReference type="RuleBase" id="RU003357"/>
    </source>
</evidence>
<dbReference type="SMART" id="SM00965">
    <property type="entry name" value="STN"/>
    <property type="match status" value="1"/>
</dbReference>
<evidence type="ECO:0000313" key="18">
    <source>
        <dbReference type="Proteomes" id="UP000778970"/>
    </source>
</evidence>
<dbReference type="AlphaFoldDB" id="A0A934QL13"/>
<evidence type="ECO:0000256" key="4">
    <source>
        <dbReference type="ARBA" id="ARBA00022452"/>
    </source>
</evidence>
<dbReference type="InterPro" id="IPR036942">
    <property type="entry name" value="Beta-barrel_TonB_sf"/>
</dbReference>
<feature type="domain" description="Secretin/TonB short N-terminal" evidence="16">
    <location>
        <begin position="88"/>
        <end position="139"/>
    </location>
</feature>
<dbReference type="InterPro" id="IPR012910">
    <property type="entry name" value="Plug_dom"/>
</dbReference>
<dbReference type="GO" id="GO:0015891">
    <property type="term" value="P:siderophore transport"/>
    <property type="evidence" value="ECO:0007669"/>
    <property type="project" value="InterPro"/>
</dbReference>
<dbReference type="InterPro" id="IPR011662">
    <property type="entry name" value="Secretin/TonB_short_N"/>
</dbReference>
<evidence type="ECO:0000256" key="9">
    <source>
        <dbReference type="ARBA" id="ARBA00023065"/>
    </source>
</evidence>
<evidence type="ECO:0000256" key="5">
    <source>
        <dbReference type="ARBA" id="ARBA00022496"/>
    </source>
</evidence>
<keyword evidence="6 14" id="KW-0812">Transmembrane</keyword>
<evidence type="ECO:0000256" key="7">
    <source>
        <dbReference type="ARBA" id="ARBA00022729"/>
    </source>
</evidence>
<keyword evidence="5" id="KW-0410">Iron transport</keyword>
<keyword evidence="3 14" id="KW-0813">Transport</keyword>
<reference evidence="17" key="2">
    <citation type="journal article" date="2020" name="Microorganisms">
        <title>Osmotic Adaptation and Compatible Solute Biosynthesis of Phototrophic Bacteria as Revealed from Genome Analyses.</title>
        <authorList>
            <person name="Imhoff J.F."/>
            <person name="Rahn T."/>
            <person name="Kunzel S."/>
            <person name="Keller A."/>
            <person name="Neulinger S.C."/>
        </authorList>
    </citation>
    <scope>NUCLEOTIDE SEQUENCE</scope>
    <source>
        <strain evidence="17">DSM 9154</strain>
    </source>
</reference>
<evidence type="ECO:0000256" key="11">
    <source>
        <dbReference type="ARBA" id="ARBA00023136"/>
    </source>
</evidence>
<dbReference type="Gene3D" id="2.40.170.20">
    <property type="entry name" value="TonB-dependent receptor, beta-barrel domain"/>
    <property type="match status" value="1"/>
</dbReference>
<evidence type="ECO:0000256" key="3">
    <source>
        <dbReference type="ARBA" id="ARBA00022448"/>
    </source>
</evidence>
<dbReference type="Pfam" id="PF07660">
    <property type="entry name" value="STN"/>
    <property type="match status" value="1"/>
</dbReference>
<dbReference type="Proteomes" id="UP000778970">
    <property type="component" value="Unassembled WGS sequence"/>
</dbReference>
<dbReference type="Pfam" id="PF00593">
    <property type="entry name" value="TonB_dep_Rec_b-barrel"/>
    <property type="match status" value="1"/>
</dbReference>
<comment type="subcellular location">
    <subcellularLocation>
        <location evidence="1 14">Cell outer membrane</location>
        <topology evidence="1 14">Multi-pass membrane protein</topology>
    </subcellularLocation>
</comment>
<evidence type="ECO:0000256" key="2">
    <source>
        <dbReference type="ARBA" id="ARBA00009810"/>
    </source>
</evidence>
<keyword evidence="8" id="KW-0408">Iron</keyword>
<dbReference type="PANTHER" id="PTHR32552">
    <property type="entry name" value="FERRICHROME IRON RECEPTOR-RELATED"/>
    <property type="match status" value="1"/>
</dbReference>
<comment type="caution">
    <text evidence="17">The sequence shown here is derived from an EMBL/GenBank/DDBJ whole genome shotgun (WGS) entry which is preliminary data.</text>
</comment>
<comment type="similarity">
    <text evidence="2 14 15">Belongs to the TonB-dependent receptor family.</text>
</comment>
<dbReference type="InterPro" id="IPR039426">
    <property type="entry name" value="TonB-dep_rcpt-like"/>
</dbReference>
<evidence type="ECO:0000256" key="14">
    <source>
        <dbReference type="PROSITE-ProRule" id="PRU01360"/>
    </source>
</evidence>
<evidence type="ECO:0000256" key="1">
    <source>
        <dbReference type="ARBA" id="ARBA00004571"/>
    </source>
</evidence>
<dbReference type="Gene3D" id="3.55.50.30">
    <property type="match status" value="1"/>
</dbReference>
<dbReference type="RefSeq" id="WP_081728337.1">
    <property type="nucleotide sequence ID" value="NZ_NRRE01000034.1"/>
</dbReference>
<evidence type="ECO:0000259" key="16">
    <source>
        <dbReference type="SMART" id="SM00965"/>
    </source>
</evidence>
<keyword evidence="12 17" id="KW-0675">Receptor</keyword>
<keyword evidence="4 14" id="KW-1134">Transmembrane beta strand</keyword>
<evidence type="ECO:0000256" key="12">
    <source>
        <dbReference type="ARBA" id="ARBA00023170"/>
    </source>
</evidence>
<protein>
    <submittedName>
        <fullName evidence="17">TonB-dependent receptor</fullName>
    </submittedName>
</protein>
<evidence type="ECO:0000256" key="8">
    <source>
        <dbReference type="ARBA" id="ARBA00023004"/>
    </source>
</evidence>
<dbReference type="SUPFAM" id="SSF56935">
    <property type="entry name" value="Porins"/>
    <property type="match status" value="1"/>
</dbReference>
<keyword evidence="11 14" id="KW-0472">Membrane</keyword>
<dbReference type="GO" id="GO:0015344">
    <property type="term" value="F:siderophore uptake transmembrane transporter activity"/>
    <property type="evidence" value="ECO:0007669"/>
    <property type="project" value="TreeGrafter"/>
</dbReference>
<evidence type="ECO:0000256" key="10">
    <source>
        <dbReference type="ARBA" id="ARBA00023077"/>
    </source>
</evidence>
<evidence type="ECO:0000256" key="13">
    <source>
        <dbReference type="ARBA" id="ARBA00023237"/>
    </source>
</evidence>
<dbReference type="GO" id="GO:0038023">
    <property type="term" value="F:signaling receptor activity"/>
    <property type="evidence" value="ECO:0007669"/>
    <property type="project" value="InterPro"/>
</dbReference>
<dbReference type="FunFam" id="2.40.170.20:FF:000005">
    <property type="entry name" value="TonB-dependent siderophore receptor"/>
    <property type="match status" value="1"/>
</dbReference>
<proteinExistence type="inferred from homology"/>